<dbReference type="InterPro" id="IPR006111">
    <property type="entry name" value="Rpo6/Rpb6"/>
</dbReference>
<dbReference type="InterPro" id="IPR020708">
    <property type="entry name" value="DNA-dir_RNA_polK_14-18kDa_CS"/>
</dbReference>
<dbReference type="EMBL" id="AP018553">
    <property type="protein sequence ID" value="BBD72733.1"/>
    <property type="molecule type" value="Genomic_DNA"/>
</dbReference>
<dbReference type="NCBIfam" id="NF002208">
    <property type="entry name" value="PRK01099.1-3"/>
    <property type="match status" value="1"/>
</dbReference>
<dbReference type="GO" id="GO:0005737">
    <property type="term" value="C:cytoplasm"/>
    <property type="evidence" value="ECO:0007669"/>
    <property type="project" value="UniProtKB-SubCell"/>
</dbReference>
<organism evidence="4 6">
    <name type="scientific">Sulfodiicoccus acidiphilus</name>
    <dbReference type="NCBI Taxonomy" id="1670455"/>
    <lineage>
        <taxon>Archaea</taxon>
        <taxon>Thermoproteota</taxon>
        <taxon>Thermoprotei</taxon>
        <taxon>Sulfolobales</taxon>
        <taxon>Sulfolobaceae</taxon>
        <taxon>Sulfodiicoccus</taxon>
    </lineage>
</organism>
<dbReference type="InterPro" id="IPR006110">
    <property type="entry name" value="Pol_omega/Rpo6/RPB6"/>
</dbReference>
<keyword evidence="6" id="KW-1185">Reference proteome</keyword>
<keyword evidence="3" id="KW-0548">Nucleotidyltransferase</keyword>
<dbReference type="RefSeq" id="WP_373286772.1">
    <property type="nucleotide sequence ID" value="NZ_AP018553.1"/>
</dbReference>
<name>A0A348B3I1_9CREN</name>
<dbReference type="PANTHER" id="PTHR47227">
    <property type="entry name" value="DNA-DIRECTED RNA POLYMERASE SUBUNIT K"/>
    <property type="match status" value="1"/>
</dbReference>
<dbReference type="HAMAP" id="MF_00192">
    <property type="entry name" value="RNApol_arch_Rpo6"/>
    <property type="match status" value="1"/>
</dbReference>
<evidence type="ECO:0000313" key="6">
    <source>
        <dbReference type="Proteomes" id="UP000276741"/>
    </source>
</evidence>
<comment type="catalytic activity">
    <reaction evidence="3">
        <text>RNA(n) + a ribonucleoside 5'-triphosphate = RNA(n+1) + diphosphate</text>
        <dbReference type="Rhea" id="RHEA:21248"/>
        <dbReference type="Rhea" id="RHEA-COMP:14527"/>
        <dbReference type="Rhea" id="RHEA-COMP:17342"/>
        <dbReference type="ChEBI" id="CHEBI:33019"/>
        <dbReference type="ChEBI" id="CHEBI:61557"/>
        <dbReference type="ChEBI" id="CHEBI:140395"/>
        <dbReference type="EC" id="2.7.7.6"/>
    </reaction>
</comment>
<protein>
    <recommendedName>
        <fullName evidence="3">DNA-directed RNA polymerase subunit Rpo6</fullName>
        <ecNumber evidence="3">2.7.7.6</ecNumber>
    </recommendedName>
    <alternativeName>
        <fullName evidence="3">DNA-directed RNA polymerase subunit K</fullName>
    </alternativeName>
</protein>
<dbReference type="InterPro" id="IPR036161">
    <property type="entry name" value="RPB6/omega-like_sf"/>
</dbReference>
<comment type="subcellular location">
    <subcellularLocation>
        <location evidence="3">Cytoplasm</location>
    </subcellularLocation>
</comment>
<dbReference type="GO" id="GO:0003677">
    <property type="term" value="F:DNA binding"/>
    <property type="evidence" value="ECO:0007669"/>
    <property type="project" value="UniProtKB-UniRule"/>
</dbReference>
<proteinExistence type="inferred from homology"/>
<comment type="similarity">
    <text evidence="3">Belongs to the archaeal Rpo6/eukaryotic RPB6 RNA polymerase subunit family.</text>
</comment>
<keyword evidence="3" id="KW-0963">Cytoplasm</keyword>
<evidence type="ECO:0000256" key="3">
    <source>
        <dbReference type="HAMAP-Rule" id="MF_00192"/>
    </source>
</evidence>
<keyword evidence="2 3" id="KW-0804">Transcription</keyword>
<dbReference type="GO" id="GO:0006366">
    <property type="term" value="P:transcription by RNA polymerase II"/>
    <property type="evidence" value="ECO:0007669"/>
    <property type="project" value="TreeGrafter"/>
</dbReference>
<dbReference type="GeneID" id="38666633"/>
<dbReference type="GO" id="GO:0000428">
    <property type="term" value="C:DNA-directed RNA polymerase complex"/>
    <property type="evidence" value="ECO:0007669"/>
    <property type="project" value="UniProtKB-KW"/>
</dbReference>
<dbReference type="Proteomes" id="UP000616143">
    <property type="component" value="Unassembled WGS sequence"/>
</dbReference>
<evidence type="ECO:0000256" key="2">
    <source>
        <dbReference type="ARBA" id="ARBA00023163"/>
    </source>
</evidence>
<dbReference type="PANTHER" id="PTHR47227:SF5">
    <property type="entry name" value="DNA-DIRECTED RNA POLYMERASES I, II, AND III SUBUNIT RPABC2"/>
    <property type="match status" value="1"/>
</dbReference>
<dbReference type="EC" id="2.7.7.6" evidence="3"/>
<dbReference type="GO" id="GO:0042797">
    <property type="term" value="P:tRNA transcription by RNA polymerase III"/>
    <property type="evidence" value="ECO:0007669"/>
    <property type="project" value="TreeGrafter"/>
</dbReference>
<dbReference type="NCBIfam" id="NF002209">
    <property type="entry name" value="PRK01099.1-4"/>
    <property type="match status" value="1"/>
</dbReference>
<keyword evidence="3" id="KW-0808">Transferase</keyword>
<dbReference type="PROSITE" id="PS01111">
    <property type="entry name" value="RNA_POL_K_14KD"/>
    <property type="match status" value="1"/>
</dbReference>
<dbReference type="SMART" id="SM01409">
    <property type="entry name" value="RNA_pol_Rpb6"/>
    <property type="match status" value="1"/>
</dbReference>
<reference evidence="5" key="4">
    <citation type="submission" date="2020-09" db="EMBL/GenBank/DDBJ databases">
        <authorList>
            <person name="Sun Q."/>
            <person name="Ohkuma M."/>
        </authorList>
    </citation>
    <scope>NUCLEOTIDE SEQUENCE</scope>
    <source>
        <strain evidence="5">JCM 31740</strain>
    </source>
</reference>
<keyword evidence="1 3" id="KW-0240">DNA-directed RNA polymerase</keyword>
<comment type="function">
    <text evidence="3">DNA-dependent RNA polymerase (RNAP) catalyzes the transcription of DNA into RNA using the four ribonucleoside triphosphates as substrates.</text>
</comment>
<dbReference type="EMBL" id="BMQS01000009">
    <property type="protein sequence ID" value="GGT95214.1"/>
    <property type="molecule type" value="Genomic_DNA"/>
</dbReference>
<dbReference type="AlphaFoldDB" id="A0A348B3I1"/>
<evidence type="ECO:0000313" key="5">
    <source>
        <dbReference type="EMBL" id="GGT95214.1"/>
    </source>
</evidence>
<dbReference type="GO" id="GO:0006360">
    <property type="term" value="P:transcription by RNA polymerase I"/>
    <property type="evidence" value="ECO:0007669"/>
    <property type="project" value="TreeGrafter"/>
</dbReference>
<sequence>MSTNRELEFKNFYINVWKDSLTRYERARIIGARALQISMGAVPLIDVESLPSKDLLSIAEAELDRGVLPITVRRRLPGGTYVLLSLRKKMD</sequence>
<reference evidence="5" key="1">
    <citation type="journal article" date="2014" name="Int. J. Syst. Evol. Microbiol.">
        <title>Complete genome sequence of Corynebacterium casei LMG S-19264T (=DSM 44701T), isolated from a smear-ripened cheese.</title>
        <authorList>
            <consortium name="US DOE Joint Genome Institute (JGI-PGF)"/>
            <person name="Walter F."/>
            <person name="Albersmeier A."/>
            <person name="Kalinowski J."/>
            <person name="Ruckert C."/>
        </authorList>
    </citation>
    <scope>NUCLEOTIDE SEQUENCE</scope>
    <source>
        <strain evidence="5">JCM 31740</strain>
    </source>
</reference>
<accession>A0A348B3I1</accession>
<dbReference type="SUPFAM" id="SSF63562">
    <property type="entry name" value="RPB6/omega subunit-like"/>
    <property type="match status" value="1"/>
</dbReference>
<dbReference type="Gene3D" id="3.90.940.10">
    <property type="match status" value="1"/>
</dbReference>
<comment type="subunit">
    <text evidence="3">Part of the RNA polymerase complex.</text>
</comment>
<gene>
    <name evidence="3" type="primary">rpo6</name>
    <name evidence="3" type="synonym">rpoK</name>
    <name evidence="5" type="ORF">GCM10007116_10860</name>
    <name evidence="4" type="ORF">HS1genome_1122</name>
</gene>
<reference evidence="4" key="3">
    <citation type="journal article" date="2019" name="BMC Res. Notes">
        <title>Complete genome sequence of the Sulfodiicoccus acidiphilus strain HS-1T, the first crenarchaeon that lacks polB3, isolated from an acidic hot spring in Ohwaku-dani, Hakone, Japan.</title>
        <authorList>
            <person name="Sakai H.D."/>
            <person name="Kurosawa N."/>
        </authorList>
    </citation>
    <scope>NUCLEOTIDE SEQUENCE</scope>
    <source>
        <strain evidence="4">HS-1</strain>
    </source>
</reference>
<evidence type="ECO:0000256" key="1">
    <source>
        <dbReference type="ARBA" id="ARBA00022478"/>
    </source>
</evidence>
<dbReference type="GO" id="GO:0003899">
    <property type="term" value="F:DNA-directed RNA polymerase activity"/>
    <property type="evidence" value="ECO:0007669"/>
    <property type="project" value="UniProtKB-UniRule"/>
</dbReference>
<dbReference type="Pfam" id="PF01192">
    <property type="entry name" value="RNA_pol_Rpb6"/>
    <property type="match status" value="1"/>
</dbReference>
<reference evidence="6" key="2">
    <citation type="submission" date="2018-04" db="EMBL/GenBank/DDBJ databases">
        <title>Complete genome sequence of Sulfodiicoccus acidiphilus strain HS-1.</title>
        <authorList>
            <person name="Sakai H.D."/>
            <person name="Kurosawa N."/>
        </authorList>
    </citation>
    <scope>NUCLEOTIDE SEQUENCE [LARGE SCALE GENOMIC DNA]</scope>
    <source>
        <strain evidence="6">HS-1</strain>
    </source>
</reference>
<dbReference type="KEGG" id="sacd:HS1genome_1122"/>
<dbReference type="Proteomes" id="UP000276741">
    <property type="component" value="Chromosome"/>
</dbReference>
<dbReference type="NCBIfam" id="NF002207">
    <property type="entry name" value="PRK01099.1-2"/>
    <property type="match status" value="1"/>
</dbReference>
<evidence type="ECO:0000313" key="4">
    <source>
        <dbReference type="EMBL" id="BBD72733.1"/>
    </source>
</evidence>